<proteinExistence type="predicted"/>
<dbReference type="SUPFAM" id="SSF158446">
    <property type="entry name" value="IVS-encoded protein-like"/>
    <property type="match status" value="1"/>
</dbReference>
<dbReference type="InterPro" id="IPR055360">
    <property type="entry name" value="bAvd"/>
</dbReference>
<evidence type="ECO:0000259" key="1">
    <source>
        <dbReference type="Pfam" id="PF22296"/>
    </source>
</evidence>
<name>A0ABN5BQG4_9FLAO</name>
<organism evidence="2 4">
    <name type="scientific">Elizabethkingia anophelis R26</name>
    <dbReference type="NCBI Taxonomy" id="1246994"/>
    <lineage>
        <taxon>Bacteria</taxon>
        <taxon>Pseudomonadati</taxon>
        <taxon>Bacteroidota</taxon>
        <taxon>Flavobacteriia</taxon>
        <taxon>Flavobacteriales</taxon>
        <taxon>Weeksellaceae</taxon>
        <taxon>Elizabethkingia</taxon>
    </lineage>
</organism>
<dbReference type="Gene3D" id="1.20.1440.60">
    <property type="entry name" value="23S rRNA-intervening sequence"/>
    <property type="match status" value="1"/>
</dbReference>
<dbReference type="InterPro" id="IPR036583">
    <property type="entry name" value="23S_rRNA_IVS_sf"/>
</dbReference>
<evidence type="ECO:0000313" key="4">
    <source>
        <dbReference type="Proteomes" id="UP000190057"/>
    </source>
</evidence>
<dbReference type="CDD" id="cd16376">
    <property type="entry name" value="Avd_like"/>
    <property type="match status" value="1"/>
</dbReference>
<dbReference type="Proteomes" id="UP000190057">
    <property type="component" value="Chromosome"/>
</dbReference>
<feature type="domain" description="bAvd-like" evidence="1">
    <location>
        <begin position="13"/>
        <end position="111"/>
    </location>
</feature>
<accession>A0ABN5BQG4</accession>
<reference evidence="2 4" key="1">
    <citation type="submission" date="2017-09" db="EMBL/GenBank/DDBJ databases">
        <title>Complete circularized genomes of four mosquito-derived Elizabethkingia anophelis isolates.</title>
        <authorList>
            <person name="Nicholson A.C."/>
            <person name="Xu J."/>
        </authorList>
    </citation>
    <scope>NUCLEOTIDE SEQUENCE [LARGE SCALE GENOMIC DNA]</scope>
    <source>
        <strain evidence="2 4">R26</strain>
    </source>
</reference>
<keyword evidence="4" id="KW-1185">Reference proteome</keyword>
<gene>
    <name evidence="2" type="ORF">BAZ09_005135</name>
    <name evidence="3" type="ORF">BAZ09_016250</name>
</gene>
<dbReference type="GeneID" id="56686043"/>
<sequence length="124" mass="14694">MALYDQLPIYKDSYDLLLLLYQISKNMDRDYKFTLGEKIKSAAADFIINIYRANSREDKSVILEEAKNQIEIIRLMLRVYKDLHQISIKDYIKVSEKLESCSKQVNAWYKSQKKQKASTCRPEF</sequence>
<dbReference type="Pfam" id="PF22296">
    <property type="entry name" value="bAvd"/>
    <property type="match status" value="1"/>
</dbReference>
<dbReference type="EMBL" id="CP023401">
    <property type="protein sequence ID" value="ATC35635.1"/>
    <property type="molecule type" value="Genomic_DNA"/>
</dbReference>
<evidence type="ECO:0000313" key="3">
    <source>
        <dbReference type="EMBL" id="ATC37696.1"/>
    </source>
</evidence>
<protein>
    <submittedName>
        <fullName evidence="2">Four helix bundle protein</fullName>
    </submittedName>
</protein>
<evidence type="ECO:0000313" key="2">
    <source>
        <dbReference type="EMBL" id="ATC35635.1"/>
    </source>
</evidence>
<dbReference type="RefSeq" id="WP_009091334.1">
    <property type="nucleotide sequence ID" value="NZ_ANIW01000060.1"/>
</dbReference>
<dbReference type="EMBL" id="CP023401">
    <property type="protein sequence ID" value="ATC37696.1"/>
    <property type="molecule type" value="Genomic_DNA"/>
</dbReference>